<protein>
    <recommendedName>
        <fullName evidence="3">SWIM-type domain-containing protein</fullName>
    </recommendedName>
</protein>
<dbReference type="AlphaFoldDB" id="U9TWC9"/>
<reference evidence="2" key="1">
    <citation type="submission" date="2013-07" db="EMBL/GenBank/DDBJ databases">
        <title>The genome of an arbuscular mycorrhizal fungus provides insights into the evolution of the oldest plant symbiosis.</title>
        <authorList>
            <consortium name="DOE Joint Genome Institute"/>
            <person name="Tisserant E."/>
            <person name="Malbreil M."/>
            <person name="Kuo A."/>
            <person name="Kohler A."/>
            <person name="Symeonidi A."/>
            <person name="Balestrini R."/>
            <person name="Charron P."/>
            <person name="Duensing N."/>
            <person name="Frei-dit-Frey N."/>
            <person name="Gianinazzi-Pearson V."/>
            <person name="Gilbert B."/>
            <person name="Handa Y."/>
            <person name="Hijri M."/>
            <person name="Kaul R."/>
            <person name="Kawaguchi M."/>
            <person name="Krajinski F."/>
            <person name="Lammers P."/>
            <person name="Lapierre D."/>
            <person name="Masclaux F.G."/>
            <person name="Murat C."/>
            <person name="Morin E."/>
            <person name="Ndikumana S."/>
            <person name="Pagni M."/>
            <person name="Petitpierre D."/>
            <person name="Requena N."/>
            <person name="Rosikiewicz P."/>
            <person name="Riley R."/>
            <person name="Saito K."/>
            <person name="San Clemente H."/>
            <person name="Shapiro H."/>
            <person name="van Tuinen D."/>
            <person name="Becard G."/>
            <person name="Bonfante P."/>
            <person name="Paszkowski U."/>
            <person name="Shachar-Hill Y."/>
            <person name="Young J.P."/>
            <person name="Sanders I.R."/>
            <person name="Henrissat B."/>
            <person name="Rensing S.A."/>
            <person name="Grigoriev I.V."/>
            <person name="Corradi N."/>
            <person name="Roux C."/>
            <person name="Martin F."/>
        </authorList>
    </citation>
    <scope>NUCLEOTIDE SEQUENCE</scope>
    <source>
        <strain evidence="2">DAOM 197198</strain>
    </source>
</reference>
<dbReference type="VEuPathDB" id="FungiDB:RhiirFUN_015130"/>
<accession>U9TWC9</accession>
<proteinExistence type="predicted"/>
<sequence>MSTQRVEGINAIIKKYINSQSSLVDFFQGIQSFLHNQATKAEYRDWIESLPHINILTSASQQIFLHIIKELKKYFTSELYFIQKVQLDVSLEYNATLFLPEEYNSIVIENNENIDSNVDDIQVDTTQISLSNSTSHFVILLYDQGHICTCLMILNRGLVCRYFFQVMISSQQAQFSILLIKRRWFKLKTYGNAFNDSENSSNLNIQKHAFMDVNGNLSHIDSSTILDVLRGKDSMNDINMKIQARHLYSNLFGMDELYDTDESIDKSDSRKILNPHMVKSKGRSRNKRFKSSVKTCKNSSKGTGSNAFIQDNNGHEGGSLQGKESKTCSNCYAPNHNIRRCTASCKLCKKEGHTYLRCKGKNVEHSNSD</sequence>
<feature type="region of interest" description="Disordered" evidence="1">
    <location>
        <begin position="281"/>
        <end position="320"/>
    </location>
</feature>
<gene>
    <name evidence="2" type="ORF">GLOINDRAFT_3013</name>
</gene>
<dbReference type="GO" id="GO:0003676">
    <property type="term" value="F:nucleic acid binding"/>
    <property type="evidence" value="ECO:0007669"/>
    <property type="project" value="InterPro"/>
</dbReference>
<feature type="compositionally biased region" description="Basic residues" evidence="1">
    <location>
        <begin position="281"/>
        <end position="291"/>
    </location>
</feature>
<organism evidence="2">
    <name type="scientific">Rhizophagus irregularis (strain DAOM 181602 / DAOM 197198 / MUCL 43194)</name>
    <name type="common">Arbuscular mycorrhizal fungus</name>
    <name type="synonym">Glomus intraradices</name>
    <dbReference type="NCBI Taxonomy" id="747089"/>
    <lineage>
        <taxon>Eukaryota</taxon>
        <taxon>Fungi</taxon>
        <taxon>Fungi incertae sedis</taxon>
        <taxon>Mucoromycota</taxon>
        <taxon>Glomeromycotina</taxon>
        <taxon>Glomeromycetes</taxon>
        <taxon>Glomerales</taxon>
        <taxon>Glomeraceae</taxon>
        <taxon>Rhizophagus</taxon>
    </lineage>
</organism>
<evidence type="ECO:0008006" key="3">
    <source>
        <dbReference type="Google" id="ProtNLM"/>
    </source>
</evidence>
<dbReference type="GO" id="GO:0008270">
    <property type="term" value="F:zinc ion binding"/>
    <property type="evidence" value="ECO:0007669"/>
    <property type="project" value="InterPro"/>
</dbReference>
<name>U9TWC9_RHIID</name>
<evidence type="ECO:0000256" key="1">
    <source>
        <dbReference type="SAM" id="MobiDB-lite"/>
    </source>
</evidence>
<dbReference type="InterPro" id="IPR036875">
    <property type="entry name" value="Znf_CCHC_sf"/>
</dbReference>
<evidence type="ECO:0000313" key="2">
    <source>
        <dbReference type="EMBL" id="ESA12420.1"/>
    </source>
</evidence>
<dbReference type="HOGENOM" id="CLU_750359_0_0_1"/>
<dbReference type="EMBL" id="KI284948">
    <property type="protein sequence ID" value="ESA12420.1"/>
    <property type="molecule type" value="Genomic_DNA"/>
</dbReference>
<feature type="compositionally biased region" description="Polar residues" evidence="1">
    <location>
        <begin position="292"/>
        <end position="312"/>
    </location>
</feature>
<dbReference type="SUPFAM" id="SSF57756">
    <property type="entry name" value="Retrovirus zinc finger-like domains"/>
    <property type="match status" value="1"/>
</dbReference>
<dbReference type="PANTHER" id="PTHR47718">
    <property type="entry name" value="OS01G0519700 PROTEIN"/>
    <property type="match status" value="1"/>
</dbReference>